<feature type="domain" description="TonB-dependent receptor plug" evidence="7">
    <location>
        <begin position="39"/>
        <end position="142"/>
    </location>
</feature>
<dbReference type="Pfam" id="PF07715">
    <property type="entry name" value="Plug"/>
    <property type="match status" value="1"/>
</dbReference>
<keyword evidence="6" id="KW-0998">Cell outer membrane</keyword>
<evidence type="ECO:0000313" key="8">
    <source>
        <dbReference type="EMBL" id="SFV74693.1"/>
    </source>
</evidence>
<dbReference type="EMBL" id="FPHP01000002">
    <property type="protein sequence ID" value="SFV74693.1"/>
    <property type="molecule type" value="Genomic_DNA"/>
</dbReference>
<evidence type="ECO:0000256" key="6">
    <source>
        <dbReference type="ARBA" id="ARBA00023237"/>
    </source>
</evidence>
<evidence type="ECO:0000256" key="4">
    <source>
        <dbReference type="ARBA" id="ARBA00022729"/>
    </source>
</evidence>
<dbReference type="PANTHER" id="PTHR30069:SF29">
    <property type="entry name" value="HEMOGLOBIN AND HEMOGLOBIN-HAPTOGLOBIN-BINDING PROTEIN 1-RELATED"/>
    <property type="match status" value="1"/>
</dbReference>
<keyword evidence="3" id="KW-0812">Transmembrane</keyword>
<name>A0A1W1D239_9ZZZZ</name>
<reference evidence="8" key="1">
    <citation type="submission" date="2016-10" db="EMBL/GenBank/DDBJ databases">
        <authorList>
            <person name="de Groot N.N."/>
        </authorList>
    </citation>
    <scope>NUCLEOTIDE SEQUENCE</scope>
</reference>
<dbReference type="GO" id="GO:0015344">
    <property type="term" value="F:siderophore uptake transmembrane transporter activity"/>
    <property type="evidence" value="ECO:0007669"/>
    <property type="project" value="TreeGrafter"/>
</dbReference>
<protein>
    <recommendedName>
        <fullName evidence="7">TonB-dependent receptor plug domain-containing protein</fullName>
    </recommendedName>
</protein>
<keyword evidence="5" id="KW-0472">Membrane</keyword>
<dbReference type="InterPro" id="IPR037066">
    <property type="entry name" value="Plug_dom_sf"/>
</dbReference>
<gene>
    <name evidence="8" type="ORF">MNB_SM-3-584</name>
</gene>
<evidence type="ECO:0000259" key="7">
    <source>
        <dbReference type="Pfam" id="PF07715"/>
    </source>
</evidence>
<keyword evidence="4" id="KW-0732">Signal</keyword>
<organism evidence="8">
    <name type="scientific">hydrothermal vent metagenome</name>
    <dbReference type="NCBI Taxonomy" id="652676"/>
    <lineage>
        <taxon>unclassified sequences</taxon>
        <taxon>metagenomes</taxon>
        <taxon>ecological metagenomes</taxon>
    </lineage>
</organism>
<dbReference type="Gene3D" id="2.170.130.10">
    <property type="entry name" value="TonB-dependent receptor, plug domain"/>
    <property type="match status" value="1"/>
</dbReference>
<dbReference type="GO" id="GO:0009279">
    <property type="term" value="C:cell outer membrane"/>
    <property type="evidence" value="ECO:0007669"/>
    <property type="project" value="UniProtKB-SubCell"/>
</dbReference>
<comment type="subcellular location">
    <subcellularLocation>
        <location evidence="1">Cell outer membrane</location>
        <topology evidence="1">Multi-pass membrane protein</topology>
    </subcellularLocation>
</comment>
<evidence type="ECO:0000256" key="2">
    <source>
        <dbReference type="ARBA" id="ARBA00022448"/>
    </source>
</evidence>
<evidence type="ECO:0000256" key="3">
    <source>
        <dbReference type="ARBA" id="ARBA00022692"/>
    </source>
</evidence>
<dbReference type="Gene3D" id="2.40.170.20">
    <property type="entry name" value="TonB-dependent receptor, beta-barrel domain"/>
    <property type="match status" value="1"/>
</dbReference>
<dbReference type="InterPro" id="IPR012910">
    <property type="entry name" value="Plug_dom"/>
</dbReference>
<dbReference type="InterPro" id="IPR036942">
    <property type="entry name" value="Beta-barrel_TonB_sf"/>
</dbReference>
<proteinExistence type="predicted"/>
<keyword evidence="2" id="KW-0813">Transport</keyword>
<dbReference type="AlphaFoldDB" id="A0A1W1D239"/>
<dbReference type="SUPFAM" id="SSF56935">
    <property type="entry name" value="Porins"/>
    <property type="match status" value="1"/>
</dbReference>
<dbReference type="PANTHER" id="PTHR30069">
    <property type="entry name" value="TONB-DEPENDENT OUTER MEMBRANE RECEPTOR"/>
    <property type="match status" value="1"/>
</dbReference>
<evidence type="ECO:0000256" key="5">
    <source>
        <dbReference type="ARBA" id="ARBA00023136"/>
    </source>
</evidence>
<sequence>MKLLFLLSFATLLLAKEMKLDHLLQKYESSQALYKKTKIESAGHLIIYSRRDLERMQAYRLKDVLKIIPLFTLQTSRTGQENIIKAGASPSSSTPIKLYIDDHEYPADLRQNIIFQYGNMNLYFVDHIEVYQGGTSIAFGNEIGSMIIRIYSKKSSRENATSIQTSGDIQGGYSLSALSAKETKYFDYVAFASHSNEKYETYKNKFNNTINEDGKQQQVHLKFYREKNWSLDIDLSKRTTNPFVGMGKKPLFGTNEQEYSFIGFTKYFPHNIKLILSSSKEYSSPNDYDDKSIKLSNGTIVSHIDMNLYNISNKIQLEKKFLFQSNELLLGTQLIDKHAHIGKYEADGVKQNIPDTPKKMDILMFYVEDSYNFNPNNLITLSAKFDKYNIEKRPNSNQQSYRLGYIGIYNDTMIKLFATRRYIAPRFNQTSFSLLYQPNPNLDVSKVKTITSEIQYKLDKKSQIDFSYGYFWSTDTLVFSQQQQKYINQNGTTYFSRYYIRYHYQFDYNNKFKLEYYASHRKVTASPAKGALIEFFNTIGKFDFYNQLAYRSTYTLLGVNVDASYEYTFASTYRYSRQLSIKLKGENLFNDAPKVPFVDEGILVQSIDRRVIATMEYTF</sequence>
<dbReference type="InterPro" id="IPR039426">
    <property type="entry name" value="TonB-dep_rcpt-like"/>
</dbReference>
<accession>A0A1W1D239</accession>
<dbReference type="GO" id="GO:0044718">
    <property type="term" value="P:siderophore transmembrane transport"/>
    <property type="evidence" value="ECO:0007669"/>
    <property type="project" value="TreeGrafter"/>
</dbReference>
<evidence type="ECO:0000256" key="1">
    <source>
        <dbReference type="ARBA" id="ARBA00004571"/>
    </source>
</evidence>